<gene>
    <name evidence="2" type="ORF">ACE5LO_16880</name>
</gene>
<organism evidence="2 3">
    <name type="scientific">Paenibacillus medicaginis</name>
    <dbReference type="NCBI Taxonomy" id="1470560"/>
    <lineage>
        <taxon>Bacteria</taxon>
        <taxon>Bacillati</taxon>
        <taxon>Bacillota</taxon>
        <taxon>Bacilli</taxon>
        <taxon>Bacillales</taxon>
        <taxon>Paenibacillaceae</taxon>
        <taxon>Paenibacillus</taxon>
    </lineage>
</organism>
<dbReference type="RefSeq" id="WP_375521180.1">
    <property type="nucleotide sequence ID" value="NZ_JBHIRY010000017.1"/>
</dbReference>
<sequence length="71" mass="8759">MLKKYNKKYWILLPPFLAAILLLGIYLPYEYRMFVFVAPLLFWASYYTWEYIEKKNEAKRGQRENNRKPYG</sequence>
<reference evidence="2 3" key="1">
    <citation type="submission" date="2024-09" db="EMBL/GenBank/DDBJ databases">
        <title>Paenibacillus zeirhizospherea sp. nov., isolated from surface of the maize (Zea mays) roots in a horticulture field, Hungary.</title>
        <authorList>
            <person name="Marton D."/>
            <person name="Farkas M."/>
            <person name="Bedics A."/>
            <person name="Toth E."/>
            <person name="Tancsics A."/>
            <person name="Boka K."/>
            <person name="Marati G."/>
            <person name="Kriszt B."/>
            <person name="Cserhati M."/>
        </authorList>
    </citation>
    <scope>NUCLEOTIDE SEQUENCE [LARGE SCALE GENOMIC DNA]</scope>
    <source>
        <strain evidence="2 3">JCM 18446</strain>
    </source>
</reference>
<name>A0ABV5C3G8_9BACL</name>
<keyword evidence="1" id="KW-0812">Transmembrane</keyword>
<evidence type="ECO:0000313" key="3">
    <source>
        <dbReference type="Proteomes" id="UP001580430"/>
    </source>
</evidence>
<dbReference type="EMBL" id="JBHIRY010000017">
    <property type="protein sequence ID" value="MFB5762062.1"/>
    <property type="molecule type" value="Genomic_DNA"/>
</dbReference>
<feature type="transmembrane region" description="Helical" evidence="1">
    <location>
        <begin position="33"/>
        <end position="52"/>
    </location>
</feature>
<comment type="caution">
    <text evidence="2">The sequence shown here is derived from an EMBL/GenBank/DDBJ whole genome shotgun (WGS) entry which is preliminary data.</text>
</comment>
<feature type="transmembrane region" description="Helical" evidence="1">
    <location>
        <begin position="9"/>
        <end position="27"/>
    </location>
</feature>
<evidence type="ECO:0000313" key="2">
    <source>
        <dbReference type="EMBL" id="MFB5762062.1"/>
    </source>
</evidence>
<keyword evidence="3" id="KW-1185">Reference proteome</keyword>
<protein>
    <submittedName>
        <fullName evidence="2">Uncharacterized protein</fullName>
    </submittedName>
</protein>
<keyword evidence="1" id="KW-1133">Transmembrane helix</keyword>
<dbReference type="Proteomes" id="UP001580430">
    <property type="component" value="Unassembled WGS sequence"/>
</dbReference>
<evidence type="ECO:0000256" key="1">
    <source>
        <dbReference type="SAM" id="Phobius"/>
    </source>
</evidence>
<accession>A0ABV5C3G8</accession>
<proteinExistence type="predicted"/>
<keyword evidence="1" id="KW-0472">Membrane</keyword>